<evidence type="ECO:0000313" key="11">
    <source>
        <dbReference type="RefSeq" id="XP_022147228.1"/>
    </source>
</evidence>
<protein>
    <recommendedName>
        <fullName evidence="6">Reticulon-like protein</fullName>
    </recommendedName>
</protein>
<dbReference type="GO" id="GO:0009617">
    <property type="term" value="P:response to bacterium"/>
    <property type="evidence" value="ECO:0007669"/>
    <property type="project" value="InterPro"/>
</dbReference>
<gene>
    <name evidence="10 11" type="primary">LOC111016226</name>
</gene>
<evidence type="ECO:0000313" key="9">
    <source>
        <dbReference type="Proteomes" id="UP000504603"/>
    </source>
</evidence>
<keyword evidence="5 6" id="KW-0472">Membrane</keyword>
<name>A0A6J1D1T1_MOMCH</name>
<accession>A0A6J1D1T1</accession>
<dbReference type="Proteomes" id="UP000504603">
    <property type="component" value="Unplaced"/>
</dbReference>
<dbReference type="InterPro" id="IPR003388">
    <property type="entry name" value="Reticulon"/>
</dbReference>
<evidence type="ECO:0000256" key="7">
    <source>
        <dbReference type="SAM" id="MobiDB-lite"/>
    </source>
</evidence>
<dbReference type="InterPro" id="IPR045064">
    <property type="entry name" value="Reticulon-like"/>
</dbReference>
<evidence type="ECO:0000256" key="4">
    <source>
        <dbReference type="ARBA" id="ARBA00022989"/>
    </source>
</evidence>
<dbReference type="PANTHER" id="PTHR10994:SF193">
    <property type="entry name" value="RETICULON-LIKE PROTEIN"/>
    <property type="match status" value="1"/>
</dbReference>
<organism evidence="9 10">
    <name type="scientific">Momordica charantia</name>
    <name type="common">Bitter gourd</name>
    <name type="synonym">Balsam pear</name>
    <dbReference type="NCBI Taxonomy" id="3673"/>
    <lineage>
        <taxon>Eukaryota</taxon>
        <taxon>Viridiplantae</taxon>
        <taxon>Streptophyta</taxon>
        <taxon>Embryophyta</taxon>
        <taxon>Tracheophyta</taxon>
        <taxon>Spermatophyta</taxon>
        <taxon>Magnoliopsida</taxon>
        <taxon>eudicotyledons</taxon>
        <taxon>Gunneridae</taxon>
        <taxon>Pentapetalae</taxon>
        <taxon>rosids</taxon>
        <taxon>fabids</taxon>
        <taxon>Cucurbitales</taxon>
        <taxon>Cucurbitaceae</taxon>
        <taxon>Momordiceae</taxon>
        <taxon>Momordica</taxon>
    </lineage>
</organism>
<evidence type="ECO:0000256" key="2">
    <source>
        <dbReference type="ARBA" id="ARBA00022692"/>
    </source>
</evidence>
<keyword evidence="3 6" id="KW-0256">Endoplasmic reticulum</keyword>
<sequence>MAEPSPNPVEIADQSQSEPLPPPPPTPSLNSDARGGNSAAAPPTADGRRKKPVHHLLGGAKPADVLLWRDKKAAVGVLGGATVIWAFFEVLEYHLLPFLCYALMLVLALLFLWSNAHILIYKGPPHLPNVHVREEPFMQVASAARIEINRAIAILRDIASGRDVKKFIAVVGGLWILSAVGNQVNFLTLFFIAVVLLHTVPVVYEKYEGNIDLLLEKVVIESKKKYAIFDDKVMSKIRKGPLREKKD</sequence>
<evidence type="ECO:0000256" key="5">
    <source>
        <dbReference type="ARBA" id="ARBA00023136"/>
    </source>
</evidence>
<dbReference type="PROSITE" id="PS50845">
    <property type="entry name" value="RETICULON"/>
    <property type="match status" value="1"/>
</dbReference>
<dbReference type="GeneID" id="111016226"/>
<keyword evidence="9" id="KW-1185">Reference proteome</keyword>
<keyword evidence="2 6" id="KW-0812">Transmembrane</keyword>
<feature type="region of interest" description="Disordered" evidence="7">
    <location>
        <begin position="1"/>
        <end position="54"/>
    </location>
</feature>
<dbReference type="RefSeq" id="XP_022147227.1">
    <property type="nucleotide sequence ID" value="XM_022291535.1"/>
</dbReference>
<feature type="transmembrane region" description="Helical" evidence="6">
    <location>
        <begin position="186"/>
        <end position="204"/>
    </location>
</feature>
<dbReference type="GO" id="GO:0005789">
    <property type="term" value="C:endoplasmic reticulum membrane"/>
    <property type="evidence" value="ECO:0007669"/>
    <property type="project" value="UniProtKB-SubCell"/>
</dbReference>
<keyword evidence="4 6" id="KW-1133">Transmembrane helix</keyword>
<dbReference type="AlphaFoldDB" id="A0A6J1D1T1"/>
<evidence type="ECO:0000256" key="1">
    <source>
        <dbReference type="ARBA" id="ARBA00004477"/>
    </source>
</evidence>
<proteinExistence type="predicted"/>
<evidence type="ECO:0000256" key="6">
    <source>
        <dbReference type="RuleBase" id="RU363132"/>
    </source>
</evidence>
<dbReference type="RefSeq" id="XP_022147228.1">
    <property type="nucleotide sequence ID" value="XM_022291536.1"/>
</dbReference>
<evidence type="ECO:0000259" key="8">
    <source>
        <dbReference type="PROSITE" id="PS50845"/>
    </source>
</evidence>
<reference evidence="10 11" key="1">
    <citation type="submission" date="2025-04" db="UniProtKB">
        <authorList>
            <consortium name="RefSeq"/>
        </authorList>
    </citation>
    <scope>IDENTIFICATION</scope>
    <source>
        <strain evidence="10 11">OHB3-1</strain>
    </source>
</reference>
<comment type="subcellular location">
    <subcellularLocation>
        <location evidence="1 6">Endoplasmic reticulum membrane</location>
        <topology evidence="1 6">Multi-pass membrane protein</topology>
    </subcellularLocation>
</comment>
<dbReference type="Pfam" id="PF02453">
    <property type="entry name" value="Reticulon"/>
    <property type="match status" value="1"/>
</dbReference>
<dbReference type="PANTHER" id="PTHR10994">
    <property type="entry name" value="RETICULON"/>
    <property type="match status" value="1"/>
</dbReference>
<evidence type="ECO:0000256" key="3">
    <source>
        <dbReference type="ARBA" id="ARBA00022824"/>
    </source>
</evidence>
<feature type="domain" description="Reticulon" evidence="8">
    <location>
        <begin position="62"/>
        <end position="247"/>
    </location>
</feature>
<evidence type="ECO:0000313" key="10">
    <source>
        <dbReference type="RefSeq" id="XP_022147227.1"/>
    </source>
</evidence>
<feature type="transmembrane region" description="Helical" evidence="6">
    <location>
        <begin position="94"/>
        <end position="113"/>
    </location>
</feature>
<feature type="transmembrane region" description="Helical" evidence="6">
    <location>
        <begin position="73"/>
        <end position="88"/>
    </location>
</feature>
<dbReference type="OrthoDB" id="567788at2759"/>
<dbReference type="KEGG" id="mcha:111016226"/>